<accession>A0A9P8A562</accession>
<gene>
    <name evidence="2" type="ORF">KVV02_001254</name>
</gene>
<protein>
    <submittedName>
        <fullName evidence="2">Uncharacterized protein</fullName>
    </submittedName>
</protein>
<feature type="region of interest" description="Disordered" evidence="1">
    <location>
        <begin position="203"/>
        <end position="235"/>
    </location>
</feature>
<feature type="region of interest" description="Disordered" evidence="1">
    <location>
        <begin position="158"/>
        <end position="186"/>
    </location>
</feature>
<comment type="caution">
    <text evidence="2">The sequence shown here is derived from an EMBL/GenBank/DDBJ whole genome shotgun (WGS) entry which is preliminary data.</text>
</comment>
<dbReference type="PANTHER" id="PTHR13651:SF0">
    <property type="entry name" value="PROTEIN ABITRAM"/>
    <property type="match status" value="1"/>
</dbReference>
<reference evidence="2" key="1">
    <citation type="submission" date="2021-07" db="EMBL/GenBank/DDBJ databases">
        <title>Draft genome of Mortierella alpina, strain LL118, isolated from an aspen leaf litter sample.</title>
        <authorList>
            <person name="Yang S."/>
            <person name="Vinatzer B.A."/>
        </authorList>
    </citation>
    <scope>NUCLEOTIDE SEQUENCE</scope>
    <source>
        <strain evidence="2">LL118</strain>
    </source>
</reference>
<dbReference type="Proteomes" id="UP000717515">
    <property type="component" value="Unassembled WGS sequence"/>
</dbReference>
<evidence type="ECO:0000256" key="1">
    <source>
        <dbReference type="SAM" id="MobiDB-lite"/>
    </source>
</evidence>
<feature type="compositionally biased region" description="Low complexity" evidence="1">
    <location>
        <begin position="203"/>
        <end position="216"/>
    </location>
</feature>
<dbReference type="PANTHER" id="PTHR13651">
    <property type="entry name" value="PROTEIN ABITRAM"/>
    <property type="match status" value="1"/>
</dbReference>
<evidence type="ECO:0000313" key="3">
    <source>
        <dbReference type="Proteomes" id="UP000717515"/>
    </source>
</evidence>
<name>A0A9P8A562_MORAP</name>
<feature type="compositionally biased region" description="Polar residues" evidence="1">
    <location>
        <begin position="122"/>
        <end position="134"/>
    </location>
</feature>
<dbReference type="AlphaFoldDB" id="A0A9P8A562"/>
<sequence>MDEHAPIVYDVTPYKEETSTWNADPSAYLLRYYTKYYFLETDGKSQKNVPAPSAETTTTLPSVPKIIDHETGLEVLRGDQFVYQSPNKLCIIGLAPTHPLIAQPDRYKVLSLRFDSKIQSALPQPTSIPANSKKQPPPPCQPETVICKIEALDLKEQERAKTTAQGAEDDILGDAETTPTASAEVSALASSAEVSALASSAEVSTSLSSSSPSTSADVPKATKPSRSKSAPAEHSVDPTRVIFVVRSAIGGHVIELNERLMKRTTPIITDADIIQTLLQKASTHGFVAVIRPKIDNTEIALKDLCTMDKYNAMRQKTDQEKDSSGNVE</sequence>
<dbReference type="InterPro" id="IPR039169">
    <property type="entry name" value="Abitram"/>
</dbReference>
<dbReference type="GO" id="GO:0005634">
    <property type="term" value="C:nucleus"/>
    <property type="evidence" value="ECO:0007669"/>
    <property type="project" value="TreeGrafter"/>
</dbReference>
<evidence type="ECO:0000313" key="2">
    <source>
        <dbReference type="EMBL" id="KAG9322512.1"/>
    </source>
</evidence>
<proteinExistence type="predicted"/>
<organism evidence="2 3">
    <name type="scientific">Mortierella alpina</name>
    <name type="common">Oleaginous fungus</name>
    <name type="synonym">Mortierella renispora</name>
    <dbReference type="NCBI Taxonomy" id="64518"/>
    <lineage>
        <taxon>Eukaryota</taxon>
        <taxon>Fungi</taxon>
        <taxon>Fungi incertae sedis</taxon>
        <taxon>Mucoromycota</taxon>
        <taxon>Mortierellomycotina</taxon>
        <taxon>Mortierellomycetes</taxon>
        <taxon>Mortierellales</taxon>
        <taxon>Mortierellaceae</taxon>
        <taxon>Mortierella</taxon>
    </lineage>
</organism>
<dbReference type="EMBL" id="JAIFTL010000142">
    <property type="protein sequence ID" value="KAG9322512.1"/>
    <property type="molecule type" value="Genomic_DNA"/>
</dbReference>
<feature type="region of interest" description="Disordered" evidence="1">
    <location>
        <begin position="122"/>
        <end position="143"/>
    </location>
</feature>